<dbReference type="EMBL" id="BGZK01000209">
    <property type="protein sequence ID" value="GBP28583.1"/>
    <property type="molecule type" value="Genomic_DNA"/>
</dbReference>
<keyword evidence="3" id="KW-1185">Reference proteome</keyword>
<protein>
    <submittedName>
        <fullName evidence="2">Uncharacterized protein</fullName>
    </submittedName>
</protein>
<keyword evidence="1" id="KW-0472">Membrane</keyword>
<evidence type="ECO:0000256" key="1">
    <source>
        <dbReference type="SAM" id="Phobius"/>
    </source>
</evidence>
<comment type="caution">
    <text evidence="2">The sequence shown here is derived from an EMBL/GenBank/DDBJ whole genome shotgun (WGS) entry which is preliminary data.</text>
</comment>
<proteinExistence type="predicted"/>
<gene>
    <name evidence="2" type="ORF">EVAR_85782_1</name>
</gene>
<keyword evidence="1" id="KW-1133">Transmembrane helix</keyword>
<evidence type="ECO:0000313" key="3">
    <source>
        <dbReference type="Proteomes" id="UP000299102"/>
    </source>
</evidence>
<name>A0A4C1UQ43_EUMVA</name>
<accession>A0A4C1UQ43</accession>
<dbReference type="Proteomes" id="UP000299102">
    <property type="component" value="Unassembled WGS sequence"/>
</dbReference>
<dbReference type="AlphaFoldDB" id="A0A4C1UQ43"/>
<feature type="transmembrane region" description="Helical" evidence="1">
    <location>
        <begin position="153"/>
        <end position="174"/>
    </location>
</feature>
<keyword evidence="1" id="KW-0812">Transmembrane</keyword>
<organism evidence="2 3">
    <name type="scientific">Eumeta variegata</name>
    <name type="common">Bagworm moth</name>
    <name type="synonym">Eumeta japonica</name>
    <dbReference type="NCBI Taxonomy" id="151549"/>
    <lineage>
        <taxon>Eukaryota</taxon>
        <taxon>Metazoa</taxon>
        <taxon>Ecdysozoa</taxon>
        <taxon>Arthropoda</taxon>
        <taxon>Hexapoda</taxon>
        <taxon>Insecta</taxon>
        <taxon>Pterygota</taxon>
        <taxon>Neoptera</taxon>
        <taxon>Endopterygota</taxon>
        <taxon>Lepidoptera</taxon>
        <taxon>Glossata</taxon>
        <taxon>Ditrysia</taxon>
        <taxon>Tineoidea</taxon>
        <taxon>Psychidae</taxon>
        <taxon>Oiketicinae</taxon>
        <taxon>Eumeta</taxon>
    </lineage>
</organism>
<reference evidence="2 3" key="1">
    <citation type="journal article" date="2019" name="Commun. Biol.">
        <title>The bagworm genome reveals a unique fibroin gene that provides high tensile strength.</title>
        <authorList>
            <person name="Kono N."/>
            <person name="Nakamura H."/>
            <person name="Ohtoshi R."/>
            <person name="Tomita M."/>
            <person name="Numata K."/>
            <person name="Arakawa K."/>
        </authorList>
    </citation>
    <scope>NUCLEOTIDE SEQUENCE [LARGE SCALE GENOMIC DNA]</scope>
</reference>
<sequence length="186" mass="20991">MLPDVASLCHNFSGIVSLSDFLQACFELTARVESRRQQAGLRDFNLSRHNQAPIILTDQDARWQRHRSNFQRYLSSASRLRRWRALRVAELASVISLPPTLETRNVSRRPSLRFDSPPAHRWVTVELLGSAWTFIDPSGAYSSTGTIFKYARIVLTLFTDIAVCSVTTAVVWALPHALSRGPLLVE</sequence>
<evidence type="ECO:0000313" key="2">
    <source>
        <dbReference type="EMBL" id="GBP28583.1"/>
    </source>
</evidence>